<dbReference type="AlphaFoldDB" id="A0AAN9E1G7"/>
<keyword evidence="6" id="KW-1185">Reference proteome</keyword>
<comment type="similarity">
    <text evidence="1">Belongs to the glyceraldehyde-3-phosphate dehydrogenase family.</text>
</comment>
<dbReference type="Gene3D" id="3.40.50.720">
    <property type="entry name" value="NAD(P)-binding Rossmann-like Domain"/>
    <property type="match status" value="1"/>
</dbReference>
<organism evidence="5 6">
    <name type="scientific">Crotalaria pallida</name>
    <name type="common">Smooth rattlebox</name>
    <name type="synonym">Crotalaria striata</name>
    <dbReference type="NCBI Taxonomy" id="3830"/>
    <lineage>
        <taxon>Eukaryota</taxon>
        <taxon>Viridiplantae</taxon>
        <taxon>Streptophyta</taxon>
        <taxon>Embryophyta</taxon>
        <taxon>Tracheophyta</taxon>
        <taxon>Spermatophyta</taxon>
        <taxon>Magnoliopsida</taxon>
        <taxon>eudicotyledons</taxon>
        <taxon>Gunneridae</taxon>
        <taxon>Pentapetalae</taxon>
        <taxon>rosids</taxon>
        <taxon>fabids</taxon>
        <taxon>Fabales</taxon>
        <taxon>Fabaceae</taxon>
        <taxon>Papilionoideae</taxon>
        <taxon>50 kb inversion clade</taxon>
        <taxon>genistoids sensu lato</taxon>
        <taxon>core genistoids</taxon>
        <taxon>Crotalarieae</taxon>
        <taxon>Crotalaria</taxon>
    </lineage>
</organism>
<gene>
    <name evidence="5" type="ORF">RIF29_39564</name>
</gene>
<evidence type="ECO:0000256" key="1">
    <source>
        <dbReference type="ARBA" id="ARBA00007406"/>
    </source>
</evidence>
<keyword evidence="2" id="KW-0560">Oxidoreductase</keyword>
<reference evidence="5 6" key="1">
    <citation type="submission" date="2024-01" db="EMBL/GenBank/DDBJ databases">
        <title>The genomes of 5 underutilized Papilionoideae crops provide insights into root nodulation and disease resistanc.</title>
        <authorList>
            <person name="Yuan L."/>
        </authorList>
    </citation>
    <scope>NUCLEOTIDE SEQUENCE [LARGE SCALE GENOMIC DNA]</scope>
    <source>
        <strain evidence="5">ZHUSHIDOU_FW_LH</strain>
        <tissue evidence="5">Leaf</tissue>
    </source>
</reference>
<evidence type="ECO:0000313" key="6">
    <source>
        <dbReference type="Proteomes" id="UP001372338"/>
    </source>
</evidence>
<dbReference type="InterPro" id="IPR036291">
    <property type="entry name" value="NAD(P)-bd_dom_sf"/>
</dbReference>
<feature type="domain" description="Glyceraldehyde 3-phosphate dehydrogenase NAD(P) binding" evidence="4">
    <location>
        <begin position="255"/>
        <end position="332"/>
    </location>
</feature>
<proteinExistence type="inferred from homology"/>
<dbReference type="InterPro" id="IPR020828">
    <property type="entry name" value="GlycerAld_3-P_DH_NAD(P)-bd"/>
</dbReference>
<evidence type="ECO:0000313" key="5">
    <source>
        <dbReference type="EMBL" id="KAK7244738.1"/>
    </source>
</evidence>
<evidence type="ECO:0000259" key="4">
    <source>
        <dbReference type="SMART" id="SM00846"/>
    </source>
</evidence>
<evidence type="ECO:0000256" key="3">
    <source>
        <dbReference type="SAM" id="MobiDB-lite"/>
    </source>
</evidence>
<dbReference type="GO" id="GO:0051287">
    <property type="term" value="F:NAD binding"/>
    <property type="evidence" value="ECO:0007669"/>
    <property type="project" value="InterPro"/>
</dbReference>
<feature type="compositionally biased region" description="Polar residues" evidence="3">
    <location>
        <begin position="8"/>
        <end position="17"/>
    </location>
</feature>
<name>A0AAN9E1G7_CROPI</name>
<dbReference type="Proteomes" id="UP001372338">
    <property type="component" value="Unassembled WGS sequence"/>
</dbReference>
<dbReference type="PANTHER" id="PTHR10836">
    <property type="entry name" value="GLYCERALDEHYDE 3-PHOSPHATE DEHYDROGENASE"/>
    <property type="match status" value="1"/>
</dbReference>
<dbReference type="PRINTS" id="PR00078">
    <property type="entry name" value="G3PDHDRGNASE"/>
</dbReference>
<dbReference type="SMART" id="SM00846">
    <property type="entry name" value="Gp_dh_N"/>
    <property type="match status" value="1"/>
</dbReference>
<evidence type="ECO:0000256" key="2">
    <source>
        <dbReference type="ARBA" id="ARBA00023002"/>
    </source>
</evidence>
<protein>
    <recommendedName>
        <fullName evidence="4">Glyceraldehyde 3-phosphate dehydrogenase NAD(P) binding domain-containing protein</fullName>
    </recommendedName>
</protein>
<dbReference type="SUPFAM" id="SSF51735">
    <property type="entry name" value="NAD(P)-binding Rossmann-fold domains"/>
    <property type="match status" value="1"/>
</dbReference>
<dbReference type="InterPro" id="IPR020831">
    <property type="entry name" value="GlycerAld/Erythrose_P_DH"/>
</dbReference>
<comment type="caution">
    <text evidence="5">The sequence shown here is derived from an EMBL/GenBank/DDBJ whole genome shotgun (WGS) entry which is preliminary data.</text>
</comment>
<dbReference type="GO" id="GO:0004365">
    <property type="term" value="F:glyceraldehyde-3-phosphate dehydrogenase (NAD+) (phosphorylating) activity"/>
    <property type="evidence" value="ECO:0007669"/>
    <property type="project" value="TreeGrafter"/>
</dbReference>
<accession>A0AAN9E1G7</accession>
<sequence length="383" mass="41861">MAGGFVFGSTSGSNDPANNDPPDRGTGNDRSNMRWASCNVPNPVIPSSSTVSTAKGTVISQTEKVVEEANALFGNGEGVTLDGKPRISRDCVKEVVDLVSSTDFEDQLHGDWMIVKRKKGKNKMAVATKYGKHVGKKNFDSKGATGPVLVKAQKEKEKDLVSKTPTTVWAKKKKARMMSQRSPDRLDGSNVVSQVQFLDVCKVSKGSSFWFVTSVYASPTHAARLPLWDHLINLRSRITLKLPRSFLWGTHSSNNRVFPLVKLETVSHARKMGGLGIRQAKRNNVAMIGKLFQGGAKKVIISVPSKDAPMFVVGVNEHEYKPELNIISNARCTTNCLAPLAKPPRKLLMDHQAKTGEVEELLHSTSFLAALVLPRLSAKSFLL</sequence>
<dbReference type="GO" id="GO:0005829">
    <property type="term" value="C:cytosol"/>
    <property type="evidence" value="ECO:0007669"/>
    <property type="project" value="TreeGrafter"/>
</dbReference>
<dbReference type="PANTHER" id="PTHR10836:SF132">
    <property type="entry name" value="GLYCERALDEHYDE-3-PHOSPHATE DEHYDROGENASE"/>
    <property type="match status" value="1"/>
</dbReference>
<dbReference type="GO" id="GO:0006096">
    <property type="term" value="P:glycolytic process"/>
    <property type="evidence" value="ECO:0007669"/>
    <property type="project" value="TreeGrafter"/>
</dbReference>
<feature type="region of interest" description="Disordered" evidence="3">
    <location>
        <begin position="1"/>
        <end position="37"/>
    </location>
</feature>
<dbReference type="EMBL" id="JAYWIO010000008">
    <property type="protein sequence ID" value="KAK7244738.1"/>
    <property type="molecule type" value="Genomic_DNA"/>
</dbReference>